<protein>
    <submittedName>
        <fullName evidence="3">Uncharacterized protein</fullName>
    </submittedName>
</protein>
<evidence type="ECO:0000256" key="2">
    <source>
        <dbReference type="SAM" id="Phobius"/>
    </source>
</evidence>
<feature type="compositionally biased region" description="Polar residues" evidence="1">
    <location>
        <begin position="1"/>
        <end position="13"/>
    </location>
</feature>
<dbReference type="AlphaFoldDB" id="M7T404"/>
<evidence type="ECO:0000256" key="1">
    <source>
        <dbReference type="SAM" id="MobiDB-lite"/>
    </source>
</evidence>
<keyword evidence="2" id="KW-0472">Membrane</keyword>
<dbReference type="OMA" id="GWLIWRV"/>
<keyword evidence="4" id="KW-1185">Reference proteome</keyword>
<keyword evidence="2" id="KW-1133">Transmembrane helix</keyword>
<dbReference type="EMBL" id="KB705649">
    <property type="protein sequence ID" value="EMR71332.1"/>
    <property type="molecule type" value="Genomic_DNA"/>
</dbReference>
<dbReference type="HOGENOM" id="CLU_064110_0_0_1"/>
<organism evidence="3 4">
    <name type="scientific">Eutypa lata (strain UCR-EL1)</name>
    <name type="common">Grapevine dieback disease fungus</name>
    <name type="synonym">Eutypa armeniacae</name>
    <dbReference type="NCBI Taxonomy" id="1287681"/>
    <lineage>
        <taxon>Eukaryota</taxon>
        <taxon>Fungi</taxon>
        <taxon>Dikarya</taxon>
        <taxon>Ascomycota</taxon>
        <taxon>Pezizomycotina</taxon>
        <taxon>Sordariomycetes</taxon>
        <taxon>Xylariomycetidae</taxon>
        <taxon>Xylariales</taxon>
        <taxon>Diatrypaceae</taxon>
        <taxon>Eutypa</taxon>
    </lineage>
</organism>
<feature type="transmembrane region" description="Helical" evidence="2">
    <location>
        <begin position="63"/>
        <end position="83"/>
    </location>
</feature>
<feature type="region of interest" description="Disordered" evidence="1">
    <location>
        <begin position="1"/>
        <end position="32"/>
    </location>
</feature>
<dbReference type="Proteomes" id="UP000012174">
    <property type="component" value="Unassembled WGS sequence"/>
</dbReference>
<dbReference type="eggNOG" id="ENOG502SK1Y">
    <property type="taxonomic scope" value="Eukaryota"/>
</dbReference>
<keyword evidence="2" id="KW-0812">Transmembrane</keyword>
<dbReference type="KEGG" id="ela:UCREL1_1627"/>
<gene>
    <name evidence="3" type="ORF">UCREL1_1627</name>
</gene>
<evidence type="ECO:0000313" key="4">
    <source>
        <dbReference type="Proteomes" id="UP000012174"/>
    </source>
</evidence>
<proteinExistence type="predicted"/>
<evidence type="ECO:0000313" key="3">
    <source>
        <dbReference type="EMBL" id="EMR71332.1"/>
    </source>
</evidence>
<dbReference type="STRING" id="1287681.M7T404"/>
<accession>M7T404</accession>
<name>M7T404_EUTLA</name>
<reference evidence="4" key="1">
    <citation type="journal article" date="2013" name="Genome Announc.">
        <title>Draft genome sequence of the grapevine dieback fungus Eutypa lata UCR-EL1.</title>
        <authorList>
            <person name="Blanco-Ulate B."/>
            <person name="Rolshausen P.E."/>
            <person name="Cantu D."/>
        </authorList>
    </citation>
    <scope>NUCLEOTIDE SEQUENCE [LARGE SCALE GENOMIC DNA]</scope>
    <source>
        <strain evidence="4">UCR-EL1</strain>
    </source>
</reference>
<dbReference type="OrthoDB" id="5421757at2759"/>
<sequence length="351" mass="40201">MARQRNTPKTGATPSKRKDGSDSPPAPFKRAPDVLNPFLETLDEKQAYITHIDAKPAAFKRKVFMVPVAMNTCIVALIAWRAWYIGPWYLQLLVSLLGYSNETTLVLEELDFWSEVAPELFRRALVFTLDFVVLGAFLGPWPLEFCWDWRGNGSPVLWRWAVGFRDREIVVRRSRQWGEAVVRGDVVRSPEGRSLFMARIGMATSPMLLNEKTGYVLMDAEWDLDWKGMVDATAMVDRKMAAIEAFRTVVLVFHEEYGWLSVDLKLGDNAEEDDRRRQVFAFRDALAAMGKENLFYRWVEIVQFETSQPGGFSPERQVEVAKQIRELFEKQNVDFDGLWKEAVGTDGLTGM</sequence>